<dbReference type="SUPFAM" id="SSF56815">
    <property type="entry name" value="Sec1/munc18-like (SM) proteins"/>
    <property type="match status" value="1"/>
</dbReference>
<organism evidence="3 4">
    <name type="scientific">Genlisea aurea</name>
    <dbReference type="NCBI Taxonomy" id="192259"/>
    <lineage>
        <taxon>Eukaryota</taxon>
        <taxon>Viridiplantae</taxon>
        <taxon>Streptophyta</taxon>
        <taxon>Embryophyta</taxon>
        <taxon>Tracheophyta</taxon>
        <taxon>Spermatophyta</taxon>
        <taxon>Magnoliopsida</taxon>
        <taxon>eudicotyledons</taxon>
        <taxon>Gunneridae</taxon>
        <taxon>Pentapetalae</taxon>
        <taxon>asterids</taxon>
        <taxon>lamiids</taxon>
        <taxon>Lamiales</taxon>
        <taxon>Lentibulariaceae</taxon>
        <taxon>Genlisea</taxon>
    </lineage>
</organism>
<proteinExistence type="inferred from homology"/>
<dbReference type="AlphaFoldDB" id="S8CWV2"/>
<protein>
    <submittedName>
        <fullName evidence="3">Uncharacterized protein</fullName>
    </submittedName>
</protein>
<dbReference type="PANTHER" id="PTHR11679">
    <property type="entry name" value="VESICLE PROTEIN SORTING-ASSOCIATED"/>
    <property type="match status" value="1"/>
</dbReference>
<dbReference type="InterPro" id="IPR001619">
    <property type="entry name" value="Sec1-like"/>
</dbReference>
<reference evidence="3 4" key="1">
    <citation type="journal article" date="2013" name="BMC Genomics">
        <title>The miniature genome of a carnivorous plant Genlisea aurea contains a low number of genes and short non-coding sequences.</title>
        <authorList>
            <person name="Leushkin E.V."/>
            <person name="Sutormin R.A."/>
            <person name="Nabieva E.R."/>
            <person name="Penin A.A."/>
            <person name="Kondrashov A.S."/>
            <person name="Logacheva M.D."/>
        </authorList>
    </citation>
    <scope>NUCLEOTIDE SEQUENCE [LARGE SCALE GENOMIC DNA]</scope>
</reference>
<dbReference type="InterPro" id="IPR036045">
    <property type="entry name" value="Sec1-like_sf"/>
</dbReference>
<evidence type="ECO:0000313" key="3">
    <source>
        <dbReference type="EMBL" id="EPS71834.1"/>
    </source>
</evidence>
<evidence type="ECO:0000256" key="2">
    <source>
        <dbReference type="SAM" id="MobiDB-lite"/>
    </source>
</evidence>
<evidence type="ECO:0000313" key="4">
    <source>
        <dbReference type="Proteomes" id="UP000015453"/>
    </source>
</evidence>
<feature type="non-terminal residue" evidence="3">
    <location>
        <position position="278"/>
    </location>
</feature>
<feature type="non-terminal residue" evidence="3">
    <location>
        <position position="1"/>
    </location>
</feature>
<gene>
    <name evidence="3" type="ORF">M569_02925</name>
</gene>
<dbReference type="EMBL" id="AUSU01001093">
    <property type="protein sequence ID" value="EPS71834.1"/>
    <property type="molecule type" value="Genomic_DNA"/>
</dbReference>
<feature type="compositionally biased region" description="Polar residues" evidence="2">
    <location>
        <begin position="161"/>
        <end position="170"/>
    </location>
</feature>
<dbReference type="OrthoDB" id="2228at2759"/>
<sequence>IAGKINTIIREYCLRDLGQLEQDLVFGNAGTKEVINFLRSKQEGSNENKLRLLMIFACVCPEKFEGDKGIKLMQLAKLSRADMKTVKNMKLLEGSNSKKSSRGVFSLKFDSAMKHHAEREDRTGEEEQWQLSRFYPKIEELIEKLCKGELPKDEYHCMGISPTNQTSHVSNGVPPPASSSVRSSSSGQSGVAPQSLRSRRTATWAKSRASDDGYSSDSVLRNGAASTELKKMGRRVFVFIVGGATRSELRVCHKLTAKLRREVVLGTTSIDNPPQYIT</sequence>
<keyword evidence="4" id="KW-1185">Reference proteome</keyword>
<dbReference type="Gene3D" id="3.40.50.1910">
    <property type="match status" value="1"/>
</dbReference>
<evidence type="ECO:0000256" key="1">
    <source>
        <dbReference type="ARBA" id="ARBA00009884"/>
    </source>
</evidence>
<feature type="region of interest" description="Disordered" evidence="2">
    <location>
        <begin position="157"/>
        <end position="219"/>
    </location>
</feature>
<accession>S8CWV2</accession>
<feature type="compositionally biased region" description="Low complexity" evidence="2">
    <location>
        <begin position="178"/>
        <end position="195"/>
    </location>
</feature>
<dbReference type="GO" id="GO:0016192">
    <property type="term" value="P:vesicle-mediated transport"/>
    <property type="evidence" value="ECO:0007669"/>
    <property type="project" value="InterPro"/>
</dbReference>
<dbReference type="Proteomes" id="UP000015453">
    <property type="component" value="Unassembled WGS sequence"/>
</dbReference>
<comment type="caution">
    <text evidence="3">The sequence shown here is derived from an EMBL/GenBank/DDBJ whole genome shotgun (WGS) entry which is preliminary data.</text>
</comment>
<name>S8CWV2_9LAMI</name>
<dbReference type="InterPro" id="IPR027482">
    <property type="entry name" value="Sec1-like_dom2"/>
</dbReference>
<dbReference type="Pfam" id="PF00995">
    <property type="entry name" value="Sec1"/>
    <property type="match status" value="1"/>
</dbReference>
<comment type="similarity">
    <text evidence="1">Belongs to the STXBP/unc-18/SEC1 family.</text>
</comment>
<dbReference type="Gene3D" id="1.25.40.60">
    <property type="match status" value="1"/>
</dbReference>